<dbReference type="InterPro" id="IPR050639">
    <property type="entry name" value="SSR_resolvase"/>
</dbReference>
<dbReference type="Gene3D" id="3.40.50.1390">
    <property type="entry name" value="Resolvase, N-terminal catalytic domain"/>
    <property type="match status" value="1"/>
</dbReference>
<evidence type="ECO:0000313" key="8">
    <source>
        <dbReference type="Proteomes" id="UP000011744"/>
    </source>
</evidence>
<dbReference type="InterPro" id="IPR036162">
    <property type="entry name" value="Resolvase-like_N_sf"/>
</dbReference>
<accession>M2ZWX2</accession>
<feature type="domain" description="Resolvase/invertase-type recombinase catalytic" evidence="6">
    <location>
        <begin position="1"/>
        <end position="137"/>
    </location>
</feature>
<evidence type="ECO:0000256" key="2">
    <source>
        <dbReference type="ARBA" id="ARBA00022908"/>
    </source>
</evidence>
<dbReference type="SUPFAM" id="SSF46689">
    <property type="entry name" value="Homeodomain-like"/>
    <property type="match status" value="1"/>
</dbReference>
<dbReference type="CDD" id="cd03768">
    <property type="entry name" value="SR_ResInv"/>
    <property type="match status" value="1"/>
</dbReference>
<sequence>MIIGYARTSTLDQVAGIEAQVRDLTAAGCEKIFQEQVSSVDVARREQLELALEFTREGDTLVVTRLDRLARSVSHLLGIMETLRGRGAELRILGMGIDTATPTGKLMLTVLSGVSEWEREIMLERQRIGVEKAKREGKYKGRKPSAMLKSDEVRRLKADGLGATEIATRLGIGRASVYRVLSADA</sequence>
<feature type="active site" description="O-(5'-phospho-DNA)-serine intermediate" evidence="5">
    <location>
        <position position="9"/>
    </location>
</feature>
<dbReference type="Proteomes" id="UP000011744">
    <property type="component" value="Unassembled WGS sequence"/>
</dbReference>
<dbReference type="InterPro" id="IPR009057">
    <property type="entry name" value="Homeodomain-like_sf"/>
</dbReference>
<dbReference type="GO" id="GO:0003677">
    <property type="term" value="F:DNA binding"/>
    <property type="evidence" value="ECO:0007669"/>
    <property type="project" value="UniProtKB-KW"/>
</dbReference>
<dbReference type="EMBL" id="AONQ01000001">
    <property type="protein sequence ID" value="EME71917.1"/>
    <property type="molecule type" value="Genomic_DNA"/>
</dbReference>
<dbReference type="InterPro" id="IPR006120">
    <property type="entry name" value="Resolvase_HTH_dom"/>
</dbReference>
<dbReference type="PROSITE" id="PS00398">
    <property type="entry name" value="RECOMBINASES_2"/>
    <property type="match status" value="1"/>
</dbReference>
<dbReference type="RefSeq" id="WP_008612914.1">
    <property type="nucleotide sequence ID" value="NZ_AONQ01000001.1"/>
</dbReference>
<comment type="similarity">
    <text evidence="1">Belongs to the site-specific recombinase resolvase family.</text>
</comment>
<dbReference type="GO" id="GO:0000150">
    <property type="term" value="F:DNA strand exchange activity"/>
    <property type="evidence" value="ECO:0007669"/>
    <property type="project" value="InterPro"/>
</dbReference>
<dbReference type="PANTHER" id="PTHR30461">
    <property type="entry name" value="DNA-INVERTASE FROM LAMBDOID PROPHAGE"/>
    <property type="match status" value="1"/>
</dbReference>
<evidence type="ECO:0000259" key="6">
    <source>
        <dbReference type="PROSITE" id="PS51736"/>
    </source>
</evidence>
<keyword evidence="3" id="KW-0238">DNA-binding</keyword>
<evidence type="ECO:0000313" key="7">
    <source>
        <dbReference type="EMBL" id="EME71917.1"/>
    </source>
</evidence>
<reference evidence="7 8" key="1">
    <citation type="journal article" date="2014" name="Genome Announc.">
        <title>Draft Genome Sequence of Magnetospirillum sp. Strain SO-1, a Freshwater Magnetotactic Bacterium Isolated from the Ol'khovka River, Russia.</title>
        <authorList>
            <person name="Grouzdev D.S."/>
            <person name="Dziuba M.V."/>
            <person name="Sukhacheva M.S."/>
            <person name="Mardanov A.V."/>
            <person name="Beletskiy A.V."/>
            <person name="Kuznetsov B.B."/>
            <person name="Skryabin K.G."/>
        </authorList>
    </citation>
    <scope>NUCLEOTIDE SEQUENCE [LARGE SCALE GENOMIC DNA]</scope>
    <source>
        <strain evidence="7 8">SO-1</strain>
    </source>
</reference>
<evidence type="ECO:0000256" key="1">
    <source>
        <dbReference type="ARBA" id="ARBA00009913"/>
    </source>
</evidence>
<dbReference type="PROSITE" id="PS51736">
    <property type="entry name" value="RECOMBINASES_3"/>
    <property type="match status" value="1"/>
</dbReference>
<dbReference type="GO" id="GO:0015074">
    <property type="term" value="P:DNA integration"/>
    <property type="evidence" value="ECO:0007669"/>
    <property type="project" value="UniProtKB-KW"/>
</dbReference>
<dbReference type="SMART" id="SM00857">
    <property type="entry name" value="Resolvase"/>
    <property type="match status" value="1"/>
</dbReference>
<dbReference type="OrthoDB" id="9800103at2"/>
<comment type="caution">
    <text evidence="7">The sequence shown here is derived from an EMBL/GenBank/DDBJ whole genome shotgun (WGS) entry which is preliminary data.</text>
</comment>
<keyword evidence="4" id="KW-0233">DNA recombination</keyword>
<dbReference type="Pfam" id="PF02796">
    <property type="entry name" value="HTH_7"/>
    <property type="match status" value="1"/>
</dbReference>
<name>M2ZWX2_9PROT</name>
<organism evidence="7 8">
    <name type="scientific">Paramagnetospirillum caucaseum</name>
    <dbReference type="NCBI Taxonomy" id="1244869"/>
    <lineage>
        <taxon>Bacteria</taxon>
        <taxon>Pseudomonadati</taxon>
        <taxon>Pseudomonadota</taxon>
        <taxon>Alphaproteobacteria</taxon>
        <taxon>Rhodospirillales</taxon>
        <taxon>Magnetospirillaceae</taxon>
        <taxon>Paramagnetospirillum</taxon>
    </lineage>
</organism>
<dbReference type="STRING" id="1244869.H261_00020"/>
<dbReference type="PANTHER" id="PTHR30461:SF26">
    <property type="entry name" value="RESOLVASE HOMOLOG YNEB"/>
    <property type="match status" value="1"/>
</dbReference>
<proteinExistence type="inferred from homology"/>
<dbReference type="Pfam" id="PF00239">
    <property type="entry name" value="Resolvase"/>
    <property type="match status" value="1"/>
</dbReference>
<dbReference type="AlphaFoldDB" id="M2ZWX2"/>
<keyword evidence="8" id="KW-1185">Reference proteome</keyword>
<dbReference type="Gene3D" id="1.10.10.60">
    <property type="entry name" value="Homeodomain-like"/>
    <property type="match status" value="1"/>
</dbReference>
<dbReference type="eggNOG" id="COG1961">
    <property type="taxonomic scope" value="Bacteria"/>
</dbReference>
<dbReference type="SUPFAM" id="SSF53041">
    <property type="entry name" value="Resolvase-like"/>
    <property type="match status" value="1"/>
</dbReference>
<keyword evidence="2" id="KW-0229">DNA integration</keyword>
<evidence type="ECO:0000256" key="5">
    <source>
        <dbReference type="PIRSR" id="PIRSR606118-50"/>
    </source>
</evidence>
<evidence type="ECO:0000256" key="3">
    <source>
        <dbReference type="ARBA" id="ARBA00023125"/>
    </source>
</evidence>
<evidence type="ECO:0000256" key="4">
    <source>
        <dbReference type="ARBA" id="ARBA00023172"/>
    </source>
</evidence>
<dbReference type="InterPro" id="IPR006118">
    <property type="entry name" value="Recombinase_CS"/>
</dbReference>
<dbReference type="InterPro" id="IPR006119">
    <property type="entry name" value="Resolv_N"/>
</dbReference>
<protein>
    <submittedName>
        <fullName evidence="7">Resolvase domain-containing protein</fullName>
    </submittedName>
</protein>
<gene>
    <name evidence="7" type="ORF">H261_00020</name>
</gene>